<dbReference type="InterPro" id="IPR039420">
    <property type="entry name" value="WalR-like"/>
</dbReference>
<dbReference type="InterPro" id="IPR036388">
    <property type="entry name" value="WH-like_DNA-bd_sf"/>
</dbReference>
<dbReference type="InterPro" id="IPR000792">
    <property type="entry name" value="Tscrpt_reg_LuxR_C"/>
</dbReference>
<evidence type="ECO:0000313" key="5">
    <source>
        <dbReference type="EMBL" id="VEG50834.1"/>
    </source>
</evidence>
<dbReference type="CDD" id="cd06170">
    <property type="entry name" value="LuxR_C_like"/>
    <property type="match status" value="1"/>
</dbReference>
<dbReference type="SUPFAM" id="SSF55781">
    <property type="entry name" value="GAF domain-like"/>
    <property type="match status" value="1"/>
</dbReference>
<keyword evidence="3" id="KW-0804">Transcription</keyword>
<dbReference type="GO" id="GO:0006355">
    <property type="term" value="P:regulation of DNA-templated transcription"/>
    <property type="evidence" value="ECO:0007669"/>
    <property type="project" value="InterPro"/>
</dbReference>
<sequence length="269" mass="28991">MAQSPIARPLIETLHRVRRSTGVPLAFAGTIESGARLRLNHFAGNTVGALDRVLIDVGHGLGGRVVEVGRPMVVDDYRRTSSITHRYDAVIASEGLRAMAAAPVVVDRKTVAVLYAALRTADPIGDRTKDCLADEARAVEQRIVAARAVVSSDRLPSEAAVLRDRICGAYAQLRTLARTLDDPSTAATITQISKSLLGDQQVHVERDLTAREIDVLALAALGHPNAQIGQLLGLQTETVKGYMKDAMRKLHAHTRLEAVVRARRLGALP</sequence>
<dbReference type="RefSeq" id="WP_126336477.1">
    <property type="nucleotide sequence ID" value="NZ_AP022604.1"/>
</dbReference>
<organism evidence="5 6">
    <name type="scientific">Mycolicibacterium chitae</name>
    <name type="common">Mycobacterium chitae</name>
    <dbReference type="NCBI Taxonomy" id="1792"/>
    <lineage>
        <taxon>Bacteria</taxon>
        <taxon>Bacillati</taxon>
        <taxon>Actinomycetota</taxon>
        <taxon>Actinomycetes</taxon>
        <taxon>Mycobacteriales</taxon>
        <taxon>Mycobacteriaceae</taxon>
        <taxon>Mycolicibacterium</taxon>
    </lineage>
</organism>
<evidence type="ECO:0000259" key="4">
    <source>
        <dbReference type="PROSITE" id="PS50043"/>
    </source>
</evidence>
<dbReference type="InterPro" id="IPR029016">
    <property type="entry name" value="GAF-like_dom_sf"/>
</dbReference>
<dbReference type="SUPFAM" id="SSF46894">
    <property type="entry name" value="C-terminal effector domain of the bipartite response regulators"/>
    <property type="match status" value="1"/>
</dbReference>
<dbReference type="InterPro" id="IPR016032">
    <property type="entry name" value="Sig_transdc_resp-reg_C-effctor"/>
</dbReference>
<dbReference type="OrthoDB" id="4069167at2"/>
<reference evidence="5 6" key="1">
    <citation type="submission" date="2018-12" db="EMBL/GenBank/DDBJ databases">
        <authorList>
            <consortium name="Pathogen Informatics"/>
        </authorList>
    </citation>
    <scope>NUCLEOTIDE SEQUENCE [LARGE SCALE GENOMIC DNA]</scope>
    <source>
        <strain evidence="5 6">NCTC10485</strain>
    </source>
</reference>
<dbReference type="Proteomes" id="UP000282551">
    <property type="component" value="Chromosome"/>
</dbReference>
<protein>
    <submittedName>
        <fullName evidence="5">Response regulator containing a CheY-like receiver domain and an HTH DNA-binding domain</fullName>
    </submittedName>
</protein>
<dbReference type="EMBL" id="LR134355">
    <property type="protein sequence ID" value="VEG50834.1"/>
    <property type="molecule type" value="Genomic_DNA"/>
</dbReference>
<evidence type="ECO:0000313" key="6">
    <source>
        <dbReference type="Proteomes" id="UP000282551"/>
    </source>
</evidence>
<evidence type="ECO:0000256" key="1">
    <source>
        <dbReference type="ARBA" id="ARBA00023015"/>
    </source>
</evidence>
<name>A0A448IEW1_MYCCI</name>
<dbReference type="Gene3D" id="1.10.10.10">
    <property type="entry name" value="Winged helix-like DNA-binding domain superfamily/Winged helix DNA-binding domain"/>
    <property type="match status" value="1"/>
</dbReference>
<dbReference type="GO" id="GO:0003677">
    <property type="term" value="F:DNA binding"/>
    <property type="evidence" value="ECO:0007669"/>
    <property type="project" value="UniProtKB-KW"/>
</dbReference>
<keyword evidence="1" id="KW-0805">Transcription regulation</keyword>
<dbReference type="Pfam" id="PF00196">
    <property type="entry name" value="GerE"/>
    <property type="match status" value="1"/>
</dbReference>
<dbReference type="PANTHER" id="PTHR43214">
    <property type="entry name" value="TWO-COMPONENT RESPONSE REGULATOR"/>
    <property type="match status" value="1"/>
</dbReference>
<keyword evidence="2 5" id="KW-0238">DNA-binding</keyword>
<keyword evidence="6" id="KW-1185">Reference proteome</keyword>
<feature type="domain" description="HTH luxR-type" evidence="4">
    <location>
        <begin position="203"/>
        <end position="266"/>
    </location>
</feature>
<dbReference type="InterPro" id="IPR003018">
    <property type="entry name" value="GAF"/>
</dbReference>
<evidence type="ECO:0000256" key="2">
    <source>
        <dbReference type="ARBA" id="ARBA00023125"/>
    </source>
</evidence>
<evidence type="ECO:0000256" key="3">
    <source>
        <dbReference type="ARBA" id="ARBA00023163"/>
    </source>
</evidence>
<gene>
    <name evidence="5" type="ORF">NCTC10485_05154</name>
</gene>
<dbReference type="SMART" id="SM00421">
    <property type="entry name" value="HTH_LUXR"/>
    <property type="match status" value="1"/>
</dbReference>
<dbReference type="PROSITE" id="PS50043">
    <property type="entry name" value="HTH_LUXR_2"/>
    <property type="match status" value="1"/>
</dbReference>
<dbReference type="Pfam" id="PF01590">
    <property type="entry name" value="GAF"/>
    <property type="match status" value="1"/>
</dbReference>
<dbReference type="AlphaFoldDB" id="A0A448IEW1"/>
<dbReference type="PRINTS" id="PR00038">
    <property type="entry name" value="HTHLUXR"/>
</dbReference>
<dbReference type="Gene3D" id="3.30.450.40">
    <property type="match status" value="1"/>
</dbReference>
<proteinExistence type="predicted"/>
<accession>A0A448IEW1</accession>